<dbReference type="Gene3D" id="1.10.8.260">
    <property type="entry name" value="HI0933 insert domain-like"/>
    <property type="match status" value="1"/>
</dbReference>
<name>A0A6N6VKR3_9HYPH</name>
<proteinExistence type="predicted"/>
<accession>A0A6N6VKR3</accession>
<dbReference type="InterPro" id="IPR057661">
    <property type="entry name" value="RsdA/BaiN/AoA(So)_Rossmann"/>
</dbReference>
<dbReference type="Pfam" id="PF22780">
    <property type="entry name" value="HI0933_like_1st"/>
    <property type="match status" value="1"/>
</dbReference>
<organism evidence="6 7">
    <name type="scientific">Parvibaculum sedimenti</name>
    <dbReference type="NCBI Taxonomy" id="2608632"/>
    <lineage>
        <taxon>Bacteria</taxon>
        <taxon>Pseudomonadati</taxon>
        <taxon>Pseudomonadota</taxon>
        <taxon>Alphaproteobacteria</taxon>
        <taxon>Hyphomicrobiales</taxon>
        <taxon>Parvibaculaceae</taxon>
        <taxon>Parvibaculum</taxon>
    </lineage>
</organism>
<dbReference type="SUPFAM" id="SSF160996">
    <property type="entry name" value="HI0933 insert domain-like"/>
    <property type="match status" value="1"/>
</dbReference>
<evidence type="ECO:0000256" key="2">
    <source>
        <dbReference type="ARBA" id="ARBA00022630"/>
    </source>
</evidence>
<sequence length="456" mass="48706">MAISPLLAIRRWVIVIGLPGDFLYGEFLLGTGYRSKARAPAPEGRIGRRLTKNTPKVAIIGGGPAGLMAAEALLPASIEVHLFDAMPSLGRKFLMAGKSGLNLTHSEALEPFLTRFGPASPLLAPAIRALDPQALRDWASSLGVETFIGSSGRVFPKDFKAAPLLRAWLKRLRGEGLVTHVRHRWLGWTKGGALLFDTPSGHIEVEADATVLALGGASWPDLGSDARWTSWLEARGIGVAPFRPANCGFDVAWSEHMRTRFAGAPVKSVVLSFEGESHRGEFVIAKSGIEGSGIYALSSALRDALAMKGGASLTLDLAPDRSLERLTADLLRPRKGQSMANFLRKTVAIEGVKAALLRECLPADAFSDPAILAQGIKALPLKLEAARPIAEAISSAGGILLSELDEHFMLRKFPGIFCAGEMLDWEAPTGGYLLTACFATGRAAGLGARAWFEQQD</sequence>
<evidence type="ECO:0000313" key="7">
    <source>
        <dbReference type="Proteomes" id="UP000468901"/>
    </source>
</evidence>
<reference evidence="6 7" key="1">
    <citation type="submission" date="2019-09" db="EMBL/GenBank/DDBJ databases">
        <title>Parvibaculum sedimenti sp. nov., isolated from sediment.</title>
        <authorList>
            <person name="Wang Y."/>
        </authorList>
    </citation>
    <scope>NUCLEOTIDE SEQUENCE [LARGE SCALE GENOMIC DNA]</scope>
    <source>
        <strain evidence="6 7">HXT-9</strain>
    </source>
</reference>
<keyword evidence="7" id="KW-1185">Reference proteome</keyword>
<protein>
    <submittedName>
        <fullName evidence="6">TIGR03862 family flavoprotein</fullName>
    </submittedName>
</protein>
<dbReference type="PANTHER" id="PTHR42887">
    <property type="entry name" value="OS12G0638800 PROTEIN"/>
    <property type="match status" value="1"/>
</dbReference>
<dbReference type="Pfam" id="PF03486">
    <property type="entry name" value="HI0933_like"/>
    <property type="match status" value="1"/>
</dbReference>
<dbReference type="Gene3D" id="2.40.30.10">
    <property type="entry name" value="Translation factors"/>
    <property type="match status" value="1"/>
</dbReference>
<dbReference type="Proteomes" id="UP000468901">
    <property type="component" value="Unassembled WGS sequence"/>
</dbReference>
<dbReference type="InterPro" id="IPR036188">
    <property type="entry name" value="FAD/NAD-bd_sf"/>
</dbReference>
<gene>
    <name evidence="6" type="ORF">F2P47_02130</name>
</gene>
<dbReference type="InterPro" id="IPR004792">
    <property type="entry name" value="BaiN-like"/>
</dbReference>
<evidence type="ECO:0000256" key="1">
    <source>
        <dbReference type="ARBA" id="ARBA00001974"/>
    </source>
</evidence>
<feature type="domain" description="RsdA/BaiN/AoA(So)-like insert" evidence="5">
    <location>
        <begin position="243"/>
        <end position="394"/>
    </location>
</feature>
<dbReference type="AlphaFoldDB" id="A0A6N6VKR3"/>
<evidence type="ECO:0000259" key="5">
    <source>
        <dbReference type="Pfam" id="PF22780"/>
    </source>
</evidence>
<dbReference type="PANTHER" id="PTHR42887:SF1">
    <property type="entry name" value="BLR3961 PROTEIN"/>
    <property type="match status" value="1"/>
</dbReference>
<keyword evidence="3" id="KW-0274">FAD</keyword>
<dbReference type="NCBIfam" id="TIGR03862">
    <property type="entry name" value="flavo_PP4765"/>
    <property type="match status" value="1"/>
</dbReference>
<feature type="domain" description="RsdA/BaiN/AoA(So)-like Rossmann fold-like" evidence="4">
    <location>
        <begin position="56"/>
        <end position="445"/>
    </location>
</feature>
<dbReference type="NCBIfam" id="TIGR00275">
    <property type="entry name" value="aminoacetone oxidase family FAD-binding enzyme"/>
    <property type="match status" value="1"/>
</dbReference>
<evidence type="ECO:0000313" key="6">
    <source>
        <dbReference type="EMBL" id="KAB7742096.1"/>
    </source>
</evidence>
<dbReference type="InterPro" id="IPR022460">
    <property type="entry name" value="Flavoprotein_PP4765"/>
</dbReference>
<evidence type="ECO:0000256" key="3">
    <source>
        <dbReference type="ARBA" id="ARBA00022827"/>
    </source>
</evidence>
<dbReference type="InterPro" id="IPR023166">
    <property type="entry name" value="BaiN-like_dom_sf"/>
</dbReference>
<keyword evidence="2" id="KW-0285">Flavoprotein</keyword>
<dbReference type="Gene3D" id="3.50.50.60">
    <property type="entry name" value="FAD/NAD(P)-binding domain"/>
    <property type="match status" value="1"/>
</dbReference>
<dbReference type="SUPFAM" id="SSF51905">
    <property type="entry name" value="FAD/NAD(P)-binding domain"/>
    <property type="match status" value="1"/>
</dbReference>
<dbReference type="EMBL" id="WESC01000002">
    <property type="protein sequence ID" value="KAB7742096.1"/>
    <property type="molecule type" value="Genomic_DNA"/>
</dbReference>
<comment type="caution">
    <text evidence="6">The sequence shown here is derived from an EMBL/GenBank/DDBJ whole genome shotgun (WGS) entry which is preliminary data.</text>
</comment>
<evidence type="ECO:0000259" key="4">
    <source>
        <dbReference type="Pfam" id="PF03486"/>
    </source>
</evidence>
<comment type="cofactor">
    <cofactor evidence="1">
        <name>FAD</name>
        <dbReference type="ChEBI" id="CHEBI:57692"/>
    </cofactor>
</comment>
<dbReference type="InterPro" id="IPR055178">
    <property type="entry name" value="RsdA/BaiN/AoA(So)-like_dom"/>
</dbReference>